<dbReference type="Proteomes" id="UP000051952">
    <property type="component" value="Unassembled WGS sequence"/>
</dbReference>
<gene>
    <name evidence="1" type="ORF">BSAL_02130</name>
</gene>
<dbReference type="EMBL" id="CYKH01001855">
    <property type="protein sequence ID" value="CUG90673.1"/>
    <property type="molecule type" value="Genomic_DNA"/>
</dbReference>
<dbReference type="AlphaFoldDB" id="A0A0S4JGU5"/>
<sequence>MRLLSIFLGVATQIPDTKLQTKLRENVFPSKGTPSLDTNGSRFWYRPLVTRLLFPVNIRVQIPTNKQQTKQKNALLRTSLLWSLCFILFGNAKLCAALSVESQAISLTVMSNRIIHAFRKLFFPSSLCAW</sequence>
<name>A0A0S4JGU5_BODSA</name>
<dbReference type="VEuPathDB" id="TriTrypDB:BSAL_02130"/>
<evidence type="ECO:0000313" key="2">
    <source>
        <dbReference type="Proteomes" id="UP000051952"/>
    </source>
</evidence>
<organism evidence="1 2">
    <name type="scientific">Bodo saltans</name>
    <name type="common">Flagellated protozoan</name>
    <dbReference type="NCBI Taxonomy" id="75058"/>
    <lineage>
        <taxon>Eukaryota</taxon>
        <taxon>Discoba</taxon>
        <taxon>Euglenozoa</taxon>
        <taxon>Kinetoplastea</taxon>
        <taxon>Metakinetoplastina</taxon>
        <taxon>Eubodonida</taxon>
        <taxon>Bodonidae</taxon>
        <taxon>Bodo</taxon>
    </lineage>
</organism>
<proteinExistence type="predicted"/>
<keyword evidence="2" id="KW-1185">Reference proteome</keyword>
<evidence type="ECO:0000313" key="1">
    <source>
        <dbReference type="EMBL" id="CUG90673.1"/>
    </source>
</evidence>
<protein>
    <submittedName>
        <fullName evidence="1">Uncharacterized protein</fullName>
    </submittedName>
</protein>
<reference evidence="2" key="1">
    <citation type="submission" date="2015-09" db="EMBL/GenBank/DDBJ databases">
        <authorList>
            <consortium name="Pathogen Informatics"/>
        </authorList>
    </citation>
    <scope>NUCLEOTIDE SEQUENCE [LARGE SCALE GENOMIC DNA]</scope>
    <source>
        <strain evidence="2">Lake Konstanz</strain>
    </source>
</reference>
<accession>A0A0S4JGU5</accession>